<dbReference type="OMA" id="WFKLGME"/>
<dbReference type="OrthoDB" id="1658288at2759"/>
<dbReference type="eggNOG" id="ENOG502QU4R">
    <property type="taxonomic scope" value="Eukaryota"/>
</dbReference>
<dbReference type="GeneID" id="4837181"/>
<gene>
    <name evidence="1" type="ORF">PICST_87915</name>
</gene>
<dbReference type="FunCoup" id="A3LNN3">
    <property type="interactions" value="10"/>
</dbReference>
<dbReference type="RefSeq" id="XP_001382919.2">
    <property type="nucleotide sequence ID" value="XM_001382882.1"/>
</dbReference>
<name>A3LNN3_PICST</name>
<evidence type="ECO:0008006" key="3">
    <source>
        <dbReference type="Google" id="ProtNLM"/>
    </source>
</evidence>
<dbReference type="HOGENOM" id="CLU_047859_0_0_1"/>
<dbReference type="EMBL" id="CP000496">
    <property type="protein sequence ID" value="ABN64890.2"/>
    <property type="molecule type" value="Genomic_DNA"/>
</dbReference>
<dbReference type="KEGG" id="pic:PICST_87915"/>
<dbReference type="InterPro" id="IPR011990">
    <property type="entry name" value="TPR-like_helical_dom_sf"/>
</dbReference>
<dbReference type="AlphaFoldDB" id="A3LNN3"/>
<dbReference type="Gene3D" id="1.25.40.10">
    <property type="entry name" value="Tetratricopeptide repeat domain"/>
    <property type="match status" value="1"/>
</dbReference>
<protein>
    <recommendedName>
        <fullName evidence="3">Protein MSS2, mitochondrial</fullName>
    </recommendedName>
</protein>
<sequence length="385" mass="43973">MIKWTSRGSQTLVKVRYNSTASSLKPRPDLLSILPKKRTLNRILFDNDVRLSYSKTIPVLQSIYKHLDTPEEIRLPKFVKAIDLMKLKSVLTAIRTTTNSINKNLVALENELVEQAAEFGDNDAIAILAFETIGKRVDGEKVSKEDYDYATKLVKNLTELQQPLVFKLAGDLAFKQKYYEQAAQYWLQFVDLEPDTILASQVYANLGLYYFTYITPRPDLHLAKKYFEKSIAVGELDKFTIQSHYYLGQLYTTIDPQVSKYHWQISAGRGLKESFASLGFLEMNVFQNYDKAIEWFRLGVEAANDVSCSIGQFDAYLKLSDYKSAYEVLSNLNSISTQIQKLKSNSSQMSRIPPEMAEAMKVNESLLEVFYRTRSSDISSLPSKL</sequence>
<dbReference type="STRING" id="322104.A3LNN3"/>
<dbReference type="Proteomes" id="UP000002258">
    <property type="component" value="Chromosome 2"/>
</dbReference>
<evidence type="ECO:0000313" key="1">
    <source>
        <dbReference type="EMBL" id="ABN64890.2"/>
    </source>
</evidence>
<dbReference type="InParanoid" id="A3LNN3"/>
<accession>A3LNN3</accession>
<dbReference type="SUPFAM" id="SSF81901">
    <property type="entry name" value="HCP-like"/>
    <property type="match status" value="1"/>
</dbReference>
<keyword evidence="2" id="KW-1185">Reference proteome</keyword>
<reference evidence="1 2" key="1">
    <citation type="journal article" date="2007" name="Nat. Biotechnol.">
        <title>Genome sequence of the lignocellulose-bioconverting and xylose-fermenting yeast Pichia stipitis.</title>
        <authorList>
            <person name="Jeffries T.W."/>
            <person name="Grigoriev I.V."/>
            <person name="Grimwood J."/>
            <person name="Laplaza J.M."/>
            <person name="Aerts A."/>
            <person name="Salamov A."/>
            <person name="Schmutz J."/>
            <person name="Lindquist E."/>
            <person name="Dehal P."/>
            <person name="Shapiro H."/>
            <person name="Jin Y.S."/>
            <person name="Passoth V."/>
            <person name="Richardson P.M."/>
        </authorList>
    </citation>
    <scope>NUCLEOTIDE SEQUENCE [LARGE SCALE GENOMIC DNA]</scope>
    <source>
        <strain evidence="2">ATCC 58785 / CBS 6054 / NBRC 10063 / NRRL Y-11545</strain>
    </source>
</reference>
<evidence type="ECO:0000313" key="2">
    <source>
        <dbReference type="Proteomes" id="UP000002258"/>
    </source>
</evidence>
<proteinExistence type="predicted"/>
<organism evidence="1 2">
    <name type="scientific">Scheffersomyces stipitis (strain ATCC 58785 / CBS 6054 / NBRC 10063 / NRRL Y-11545)</name>
    <name type="common">Yeast</name>
    <name type="synonym">Pichia stipitis</name>
    <dbReference type="NCBI Taxonomy" id="322104"/>
    <lineage>
        <taxon>Eukaryota</taxon>
        <taxon>Fungi</taxon>
        <taxon>Dikarya</taxon>
        <taxon>Ascomycota</taxon>
        <taxon>Saccharomycotina</taxon>
        <taxon>Pichiomycetes</taxon>
        <taxon>Debaryomycetaceae</taxon>
        <taxon>Scheffersomyces</taxon>
    </lineage>
</organism>